<reference evidence="4" key="1">
    <citation type="journal article" date="2019" name="Int. J. Syst. Evol. Microbiol.">
        <title>The Global Catalogue of Microorganisms (GCM) 10K type strain sequencing project: providing services to taxonomists for standard genome sequencing and annotation.</title>
        <authorList>
            <consortium name="The Broad Institute Genomics Platform"/>
            <consortium name="The Broad Institute Genome Sequencing Center for Infectious Disease"/>
            <person name="Wu L."/>
            <person name="Ma J."/>
        </authorList>
    </citation>
    <scope>NUCLEOTIDE SEQUENCE [LARGE SCALE GENOMIC DNA]</scope>
    <source>
        <strain evidence="4">KCTC 23314</strain>
    </source>
</reference>
<evidence type="ECO:0000259" key="2">
    <source>
        <dbReference type="Pfam" id="PF13386"/>
    </source>
</evidence>
<proteinExistence type="predicted"/>
<accession>A0ABQ3G577</accession>
<keyword evidence="1" id="KW-0812">Transmembrane</keyword>
<feature type="domain" description="Urease accessory protein UreH-like transmembrane" evidence="2">
    <location>
        <begin position="8"/>
        <end position="183"/>
    </location>
</feature>
<organism evidence="3 4">
    <name type="scientific">Pseudorhodoferax aquiterrae</name>
    <dbReference type="NCBI Taxonomy" id="747304"/>
    <lineage>
        <taxon>Bacteria</taxon>
        <taxon>Pseudomonadati</taxon>
        <taxon>Pseudomonadota</taxon>
        <taxon>Betaproteobacteria</taxon>
        <taxon>Burkholderiales</taxon>
        <taxon>Comamonadaceae</taxon>
    </lineage>
</organism>
<dbReference type="Proteomes" id="UP000626210">
    <property type="component" value="Unassembled WGS sequence"/>
</dbReference>
<keyword evidence="1" id="KW-0472">Membrane</keyword>
<dbReference type="InterPro" id="IPR039447">
    <property type="entry name" value="UreH-like_TM_dom"/>
</dbReference>
<sequence length="236" mass="24141">MATALGMTALLMGLAGGPHCALMCGAACAGIGRAAGPQGGRALAQFHAGRATGYAAMGALAAWSMQGLGWLGGASVALRPLWSFVHLAAIALGLVLLLQARQPAWLERHGRALWQRVRTLVPRRGGSFVVGLAWALMPCGLLQAALLTAALAGDAARGAGAMLAFAAGSALSLWAAPWLVLRLPVLAGGPRGMLAGRPEAWSAWGTRLAGLALLGSSSWALWHGLVHAQAPWCLPR</sequence>
<evidence type="ECO:0000256" key="1">
    <source>
        <dbReference type="SAM" id="Phobius"/>
    </source>
</evidence>
<dbReference type="PANTHER" id="PTHR42208:SF1">
    <property type="entry name" value="HEAVY METAL TRANSPORTER"/>
    <property type="match status" value="1"/>
</dbReference>
<dbReference type="EMBL" id="BMYK01000014">
    <property type="protein sequence ID" value="GHC91166.1"/>
    <property type="molecule type" value="Genomic_DNA"/>
</dbReference>
<feature type="transmembrane region" description="Helical" evidence="1">
    <location>
        <begin position="158"/>
        <end position="181"/>
    </location>
</feature>
<feature type="transmembrane region" description="Helical" evidence="1">
    <location>
        <begin position="81"/>
        <end position="98"/>
    </location>
</feature>
<dbReference type="RefSeq" id="WP_189688654.1">
    <property type="nucleotide sequence ID" value="NZ_BMYK01000014.1"/>
</dbReference>
<dbReference type="Pfam" id="PF13386">
    <property type="entry name" value="DsbD_2"/>
    <property type="match status" value="1"/>
</dbReference>
<name>A0ABQ3G577_9BURK</name>
<gene>
    <name evidence="3" type="ORF">GCM10007320_39930</name>
</gene>
<dbReference type="PANTHER" id="PTHR42208">
    <property type="entry name" value="HEAVY METAL TRANSPORTER-RELATED"/>
    <property type="match status" value="1"/>
</dbReference>
<evidence type="ECO:0000313" key="4">
    <source>
        <dbReference type="Proteomes" id="UP000626210"/>
    </source>
</evidence>
<keyword evidence="1" id="KW-1133">Transmembrane helix</keyword>
<keyword evidence="4" id="KW-1185">Reference proteome</keyword>
<feature type="transmembrane region" description="Helical" evidence="1">
    <location>
        <begin position="128"/>
        <end position="152"/>
    </location>
</feature>
<evidence type="ECO:0000313" key="3">
    <source>
        <dbReference type="EMBL" id="GHC91166.1"/>
    </source>
</evidence>
<comment type="caution">
    <text evidence="3">The sequence shown here is derived from an EMBL/GenBank/DDBJ whole genome shotgun (WGS) entry which is preliminary data.</text>
</comment>
<protein>
    <recommendedName>
        <fullName evidence="2">Urease accessory protein UreH-like transmembrane domain-containing protein</fullName>
    </recommendedName>
</protein>